<name>A0A7K0J5W0_9ACTN</name>
<dbReference type="EMBL" id="VUMG01000002">
    <property type="protein sequence ID" value="MSS45325.1"/>
    <property type="molecule type" value="Genomic_DNA"/>
</dbReference>
<proteinExistence type="predicted"/>
<reference evidence="2 3" key="1">
    <citation type="submission" date="2019-08" db="EMBL/GenBank/DDBJ databases">
        <title>In-depth cultivation of the pig gut microbiome towards novel bacterial diversity and tailored functional studies.</title>
        <authorList>
            <person name="Wylensek D."/>
            <person name="Hitch T.C.A."/>
            <person name="Clavel T."/>
        </authorList>
    </citation>
    <scope>NUCLEOTIDE SEQUENCE [LARGE SCALE GENOMIC DNA]</scope>
    <source>
        <strain evidence="2 3">WCA-380-WT-3A</strain>
    </source>
</reference>
<dbReference type="Pfam" id="PF06114">
    <property type="entry name" value="Peptidase_M78"/>
    <property type="match status" value="1"/>
</dbReference>
<dbReference type="RefSeq" id="WP_154562468.1">
    <property type="nucleotide sequence ID" value="NZ_VUMG01000002.1"/>
</dbReference>
<dbReference type="AlphaFoldDB" id="A0A7K0J5W0"/>
<evidence type="ECO:0000313" key="2">
    <source>
        <dbReference type="EMBL" id="MSS45325.1"/>
    </source>
</evidence>
<keyword evidence="3" id="KW-1185">Reference proteome</keyword>
<dbReference type="Proteomes" id="UP000466104">
    <property type="component" value="Unassembled WGS sequence"/>
</dbReference>
<comment type="caution">
    <text evidence="2">The sequence shown here is derived from an EMBL/GenBank/DDBJ whole genome shotgun (WGS) entry which is preliminary data.</text>
</comment>
<protein>
    <submittedName>
        <fullName evidence="2">ImmA/IrrE family metallo-endopeptidase</fullName>
    </submittedName>
</protein>
<feature type="domain" description="IrrE N-terminal-like" evidence="1">
    <location>
        <begin position="33"/>
        <end position="64"/>
    </location>
</feature>
<dbReference type="InterPro" id="IPR010359">
    <property type="entry name" value="IrrE_HExxH"/>
</dbReference>
<sequence>MTPPNPWAWLRSHPDIDLVWGGLPTGWRGATDGRTIWLAEGLTQRERRCTLAHELTHIRLGLLGVQSASGEERVRLATARWLLPDLEAVADALADSTTQDAALDLWVTDDILHTRLAHLTDSERNLMSRDTAA</sequence>
<gene>
    <name evidence="2" type="ORF">FYJ43_04535</name>
</gene>
<organism evidence="2 3">
    <name type="scientific">Cutibacterium porci</name>
    <dbReference type="NCBI Taxonomy" id="2605781"/>
    <lineage>
        <taxon>Bacteria</taxon>
        <taxon>Bacillati</taxon>
        <taxon>Actinomycetota</taxon>
        <taxon>Actinomycetes</taxon>
        <taxon>Propionibacteriales</taxon>
        <taxon>Propionibacteriaceae</taxon>
        <taxon>Cutibacterium</taxon>
    </lineage>
</organism>
<evidence type="ECO:0000313" key="3">
    <source>
        <dbReference type="Proteomes" id="UP000466104"/>
    </source>
</evidence>
<evidence type="ECO:0000259" key="1">
    <source>
        <dbReference type="Pfam" id="PF06114"/>
    </source>
</evidence>
<accession>A0A7K0J5W0</accession>